<dbReference type="SUPFAM" id="SSF47473">
    <property type="entry name" value="EF-hand"/>
    <property type="match status" value="1"/>
</dbReference>
<keyword evidence="7" id="KW-0256">Endoplasmic reticulum</keyword>
<evidence type="ECO:0000256" key="15">
    <source>
        <dbReference type="ARBA" id="ARBA00023136"/>
    </source>
</evidence>
<evidence type="ECO:0000256" key="6">
    <source>
        <dbReference type="ARBA" id="ARBA00022737"/>
    </source>
</evidence>
<dbReference type="InterPro" id="IPR011992">
    <property type="entry name" value="EF-hand-dom_pair"/>
</dbReference>
<dbReference type="InterPro" id="IPR002048">
    <property type="entry name" value="EF_hand_dom"/>
</dbReference>
<dbReference type="GO" id="GO:0004656">
    <property type="term" value="F:procollagen-proline 4-dioxygenase activity"/>
    <property type="evidence" value="ECO:0007669"/>
    <property type="project" value="TreeGrafter"/>
</dbReference>
<accession>A0A5N4D0C9</accession>
<dbReference type="PANTHER" id="PTHR10869">
    <property type="entry name" value="PROLYL 4-HYDROXYLASE ALPHA SUBUNIT"/>
    <property type="match status" value="1"/>
</dbReference>
<evidence type="ECO:0000256" key="1">
    <source>
        <dbReference type="ARBA" id="ARBA00001961"/>
    </source>
</evidence>
<evidence type="ECO:0000256" key="10">
    <source>
        <dbReference type="ARBA" id="ARBA00022964"/>
    </source>
</evidence>
<comment type="subunit">
    <text evidence="3">Homodimer.</text>
</comment>
<dbReference type="GO" id="GO:0160082">
    <property type="term" value="F:hypoxia-inducible factor-proline dioxygenase activity"/>
    <property type="evidence" value="ECO:0007669"/>
    <property type="project" value="UniProtKB-EC"/>
</dbReference>
<evidence type="ECO:0000256" key="12">
    <source>
        <dbReference type="ARBA" id="ARBA00022989"/>
    </source>
</evidence>
<comment type="caution">
    <text evidence="23">The sequence shown here is derived from an EMBL/GenBank/DDBJ whole genome shotgun (WGS) entry which is preliminary data.</text>
</comment>
<dbReference type="Gene3D" id="2.60.120.620">
    <property type="entry name" value="q2cbj1_9rhob like domain"/>
    <property type="match status" value="1"/>
</dbReference>
<dbReference type="Pfam" id="PF13499">
    <property type="entry name" value="EF-hand_7"/>
    <property type="match status" value="1"/>
</dbReference>
<dbReference type="InterPro" id="IPR045054">
    <property type="entry name" value="P4HA-like"/>
</dbReference>
<keyword evidence="15" id="KW-0472">Membrane</keyword>
<sequence>MKGLQRSQILPTEEYEEAMGTMQISQLDLFQLLDQNHDGRLQLREVLAQTRLGNGRWMTPENIQEMYSAIKADPDGDGVLSLQEFSDMDLRDFHKYMRSHKAESSELVRNSHHTWLYQGEGAHHVMRAIRQRVLRLTQLSPEIVELSEPLQVVRYGEGGHYHAHVDSGPVYPETICSHTKLVANDYMTVLFYLNNVTGGGETVFPVADNRTYDEMSLIQDDVDLRDTRRHCDKGNLRVKPRQGTAVFWYNYLPDGQGEDPLSGPSPFSHHLPLLGWVGDVDDYSLHGGCLVTRGTKWIANNWINVDPSRARQALFQQEMARLAREGGSDSQPEWALDRAYGDARVEL</sequence>
<dbReference type="InterPro" id="IPR005123">
    <property type="entry name" value="Oxoglu/Fe-dep_dioxygenase_dom"/>
</dbReference>
<evidence type="ECO:0000256" key="4">
    <source>
        <dbReference type="ARBA" id="ARBA00022692"/>
    </source>
</evidence>
<dbReference type="SMART" id="SM00702">
    <property type="entry name" value="P4Hc"/>
    <property type="match status" value="1"/>
</dbReference>
<evidence type="ECO:0000256" key="16">
    <source>
        <dbReference type="ARBA" id="ARBA00023180"/>
    </source>
</evidence>
<evidence type="ECO:0000256" key="7">
    <source>
        <dbReference type="ARBA" id="ARBA00022824"/>
    </source>
</evidence>
<evidence type="ECO:0000256" key="9">
    <source>
        <dbReference type="ARBA" id="ARBA00022896"/>
    </source>
</evidence>
<evidence type="ECO:0000256" key="5">
    <source>
        <dbReference type="ARBA" id="ARBA00022723"/>
    </source>
</evidence>
<dbReference type="EMBL" id="JWIN03000017">
    <property type="protein sequence ID" value="KAB1264592.1"/>
    <property type="molecule type" value="Genomic_DNA"/>
</dbReference>
<dbReference type="FunFam" id="1.10.238.10:FF:000141">
    <property type="entry name" value="transmembrane prolyl 4-hydroxylase"/>
    <property type="match status" value="1"/>
</dbReference>
<dbReference type="AlphaFoldDB" id="A0A5N4D0C9"/>
<dbReference type="PROSITE" id="PS51471">
    <property type="entry name" value="FE2OG_OXY"/>
    <property type="match status" value="1"/>
</dbReference>
<dbReference type="PANTHER" id="PTHR10869:SF246">
    <property type="entry name" value="TRANSMEMBRANE PROLYL 4-HYDROXYLASE"/>
    <property type="match status" value="1"/>
</dbReference>
<evidence type="ECO:0000256" key="17">
    <source>
        <dbReference type="ARBA" id="ARBA00039004"/>
    </source>
</evidence>
<dbReference type="GO" id="GO:0031418">
    <property type="term" value="F:L-ascorbic acid binding"/>
    <property type="evidence" value="ECO:0007669"/>
    <property type="project" value="UniProtKB-KW"/>
</dbReference>
<evidence type="ECO:0000256" key="14">
    <source>
        <dbReference type="ARBA" id="ARBA00023004"/>
    </source>
</evidence>
<keyword evidence="13" id="KW-0560">Oxidoreductase</keyword>
<keyword evidence="6" id="KW-0677">Repeat</keyword>
<dbReference type="GO" id="GO:0005509">
    <property type="term" value="F:calcium ion binding"/>
    <property type="evidence" value="ECO:0007669"/>
    <property type="project" value="InterPro"/>
</dbReference>
<evidence type="ECO:0000313" key="23">
    <source>
        <dbReference type="EMBL" id="KAB1264592.1"/>
    </source>
</evidence>
<keyword evidence="14" id="KW-0408">Iron</keyword>
<comment type="function">
    <text evidence="19">Catalyzes the post-translational formation of 4-hydroxyproline in hypoxia-inducible factor (HIF) alpha proteins. Hydroxylates HIF1A at 'Pro-402' and 'Pro-564'. May function as a cellular oxygen sensor and, under normoxic conditions, may target HIF through the hydroxylation for proteasomal degradation via the von Hippel-Lindau ubiquitination complex.</text>
</comment>
<evidence type="ECO:0000256" key="2">
    <source>
        <dbReference type="ARBA" id="ARBA00004648"/>
    </source>
</evidence>
<comment type="catalytic activity">
    <reaction evidence="18">
        <text>L-prolyl-[hypoxia-inducible factor alpha subunit] + 2-oxoglutarate + O2 = trans-4-hydroxy-L-prolyl-[hypoxia-inducible factor alpha subunit] + succinate + CO2</text>
        <dbReference type="Rhea" id="RHEA:48400"/>
        <dbReference type="Rhea" id="RHEA-COMP:12093"/>
        <dbReference type="Rhea" id="RHEA-COMP:12094"/>
        <dbReference type="ChEBI" id="CHEBI:15379"/>
        <dbReference type="ChEBI" id="CHEBI:16526"/>
        <dbReference type="ChEBI" id="CHEBI:16810"/>
        <dbReference type="ChEBI" id="CHEBI:30031"/>
        <dbReference type="ChEBI" id="CHEBI:50342"/>
        <dbReference type="ChEBI" id="CHEBI:61965"/>
        <dbReference type="EC" id="1.14.11.29"/>
    </reaction>
</comment>
<dbReference type="InterPro" id="IPR044862">
    <property type="entry name" value="Pro_4_hyd_alph_FE2OG_OXY"/>
</dbReference>
<comment type="cofactor">
    <cofactor evidence="1">
        <name>L-ascorbate</name>
        <dbReference type="ChEBI" id="CHEBI:38290"/>
    </cofactor>
</comment>
<dbReference type="InterPro" id="IPR006620">
    <property type="entry name" value="Pro_4_hyd_alph"/>
</dbReference>
<keyword evidence="8" id="KW-0106">Calcium</keyword>
<keyword evidence="11" id="KW-0735">Signal-anchor</keyword>
<keyword evidence="24" id="KW-1185">Reference proteome</keyword>
<evidence type="ECO:0000256" key="13">
    <source>
        <dbReference type="ARBA" id="ARBA00023002"/>
    </source>
</evidence>
<keyword evidence="4 23" id="KW-0812">Transmembrane</keyword>
<evidence type="ECO:0000256" key="8">
    <source>
        <dbReference type="ARBA" id="ARBA00022837"/>
    </source>
</evidence>
<dbReference type="GO" id="GO:0005506">
    <property type="term" value="F:iron ion binding"/>
    <property type="evidence" value="ECO:0007669"/>
    <property type="project" value="InterPro"/>
</dbReference>
<proteinExistence type="predicted"/>
<dbReference type="EC" id="1.14.11.29" evidence="17"/>
<evidence type="ECO:0000259" key="22">
    <source>
        <dbReference type="PROSITE" id="PS51471"/>
    </source>
</evidence>
<keyword evidence="10" id="KW-0223">Dioxygenase</keyword>
<dbReference type="InterPro" id="IPR018247">
    <property type="entry name" value="EF_Hand_1_Ca_BS"/>
</dbReference>
<dbReference type="PROSITE" id="PS00018">
    <property type="entry name" value="EF_HAND_1"/>
    <property type="match status" value="2"/>
</dbReference>
<dbReference type="FunFam" id="2.60.120.620:FF:000008">
    <property type="entry name" value="transmembrane prolyl 4-hydroxylase"/>
    <property type="match status" value="1"/>
</dbReference>
<protein>
    <recommendedName>
        <fullName evidence="20">Transmembrane prolyl 4-hydroxylase</fullName>
        <ecNumber evidence="17">1.14.11.29</ecNumber>
    </recommendedName>
    <alternativeName>
        <fullName evidence="21">Hypoxia-inducible factor prolyl hydroxylase 4</fullName>
    </alternativeName>
</protein>
<organism evidence="23 24">
    <name type="scientific">Camelus dromedarius</name>
    <name type="common">Dromedary</name>
    <name type="synonym">Arabian camel</name>
    <dbReference type="NCBI Taxonomy" id="9838"/>
    <lineage>
        <taxon>Eukaryota</taxon>
        <taxon>Metazoa</taxon>
        <taxon>Chordata</taxon>
        <taxon>Craniata</taxon>
        <taxon>Vertebrata</taxon>
        <taxon>Euteleostomi</taxon>
        <taxon>Mammalia</taxon>
        <taxon>Eutheria</taxon>
        <taxon>Laurasiatheria</taxon>
        <taxon>Artiodactyla</taxon>
        <taxon>Tylopoda</taxon>
        <taxon>Camelidae</taxon>
        <taxon>Camelus</taxon>
    </lineage>
</organism>
<evidence type="ECO:0000256" key="11">
    <source>
        <dbReference type="ARBA" id="ARBA00022968"/>
    </source>
</evidence>
<name>A0A5N4D0C9_CAMDR</name>
<keyword evidence="16" id="KW-0325">Glycoprotein</keyword>
<dbReference type="CDD" id="cd00051">
    <property type="entry name" value="EFh"/>
    <property type="match status" value="1"/>
</dbReference>
<evidence type="ECO:0000256" key="18">
    <source>
        <dbReference type="ARBA" id="ARBA00049134"/>
    </source>
</evidence>
<evidence type="ECO:0000256" key="21">
    <source>
        <dbReference type="ARBA" id="ARBA00077065"/>
    </source>
</evidence>
<dbReference type="GO" id="GO:0005789">
    <property type="term" value="C:endoplasmic reticulum membrane"/>
    <property type="evidence" value="ECO:0007669"/>
    <property type="project" value="UniProtKB-SubCell"/>
</dbReference>
<comment type="subcellular location">
    <subcellularLocation>
        <location evidence="2">Endoplasmic reticulum membrane</location>
        <topology evidence="2">Single-pass type II membrane protein</topology>
    </subcellularLocation>
</comment>
<evidence type="ECO:0000256" key="20">
    <source>
        <dbReference type="ARBA" id="ARBA00068588"/>
    </source>
</evidence>
<evidence type="ECO:0000313" key="24">
    <source>
        <dbReference type="Proteomes" id="UP000299084"/>
    </source>
</evidence>
<reference evidence="23 24" key="1">
    <citation type="journal article" date="2019" name="Mol. Ecol. Resour.">
        <title>Improving Illumina assemblies with Hi-C and long reads: an example with the North African dromedary.</title>
        <authorList>
            <person name="Elbers J.P."/>
            <person name="Rogers M.F."/>
            <person name="Perelman P.L."/>
            <person name="Proskuryakova A.A."/>
            <person name="Serdyukova N.A."/>
            <person name="Johnson W.E."/>
            <person name="Horin P."/>
            <person name="Corander J."/>
            <person name="Murphy D."/>
            <person name="Burger P.A."/>
        </authorList>
    </citation>
    <scope>NUCLEOTIDE SEQUENCE [LARGE SCALE GENOMIC DNA]</scope>
    <source>
        <strain evidence="23">Drom800</strain>
        <tissue evidence="23">Blood</tissue>
    </source>
</reference>
<evidence type="ECO:0000256" key="3">
    <source>
        <dbReference type="ARBA" id="ARBA00011738"/>
    </source>
</evidence>
<dbReference type="Proteomes" id="UP000299084">
    <property type="component" value="Unassembled WGS sequence"/>
</dbReference>
<keyword evidence="12" id="KW-1133">Transmembrane helix</keyword>
<keyword evidence="5" id="KW-0479">Metal-binding</keyword>
<keyword evidence="9" id="KW-0847">Vitamin C</keyword>
<evidence type="ECO:0000256" key="19">
    <source>
        <dbReference type="ARBA" id="ARBA00056324"/>
    </source>
</evidence>
<feature type="domain" description="Fe2OG dioxygenase" evidence="22">
    <location>
        <begin position="146"/>
        <end position="305"/>
    </location>
</feature>
<gene>
    <name evidence="23" type="ORF">Cadr_000020321</name>
</gene>
<dbReference type="Pfam" id="PF13640">
    <property type="entry name" value="2OG-FeII_Oxy_3"/>
    <property type="match status" value="1"/>
</dbReference>